<evidence type="ECO:0000313" key="11">
    <source>
        <dbReference type="EMBL" id="KAE7997804.1"/>
    </source>
</evidence>
<evidence type="ECO:0000256" key="3">
    <source>
        <dbReference type="ARBA" id="ARBA00009183"/>
    </source>
</evidence>
<keyword evidence="6" id="KW-0521">NADP</keyword>
<evidence type="ECO:0000256" key="10">
    <source>
        <dbReference type="RuleBase" id="RU361177"/>
    </source>
</evidence>
<evidence type="ECO:0000256" key="5">
    <source>
        <dbReference type="ARBA" id="ARBA00022827"/>
    </source>
</evidence>
<dbReference type="GO" id="GO:0103075">
    <property type="term" value="F:indole-3-pyruvate monooxygenase activity"/>
    <property type="evidence" value="ECO:0007669"/>
    <property type="project" value="UniProtKB-EC"/>
</dbReference>
<keyword evidence="5 10" id="KW-0274">FAD</keyword>
<dbReference type="InterPro" id="IPR050982">
    <property type="entry name" value="Auxin_biosynth/cation_transpt"/>
</dbReference>
<dbReference type="EC" id="1.-.-.-" evidence="10"/>
<dbReference type="Pfam" id="PF00743">
    <property type="entry name" value="FMO-like"/>
    <property type="match status" value="1"/>
</dbReference>
<dbReference type="GO" id="GO:0004499">
    <property type="term" value="F:N,N-dimethylaniline monooxygenase activity"/>
    <property type="evidence" value="ECO:0007669"/>
    <property type="project" value="InterPro"/>
</dbReference>
<evidence type="ECO:0000256" key="7">
    <source>
        <dbReference type="ARBA" id="ARBA00023002"/>
    </source>
</evidence>
<dbReference type="PANTHER" id="PTHR43539">
    <property type="entry name" value="FLAVIN-BINDING MONOOXYGENASE-LIKE PROTEIN (AFU_ORTHOLOGUE AFUA_4G09220)"/>
    <property type="match status" value="1"/>
</dbReference>
<evidence type="ECO:0000256" key="8">
    <source>
        <dbReference type="ARBA" id="ARBA00023070"/>
    </source>
</evidence>
<proteinExistence type="inferred from homology"/>
<comment type="pathway">
    <text evidence="2">Plant hormone metabolism; auxin biosynthesis.</text>
</comment>
<reference evidence="11 12" key="1">
    <citation type="submission" date="2019-06" db="EMBL/GenBank/DDBJ databases">
        <title>A chromosomal-level reference genome of Carpinus fangiana (Coryloideae, Betulaceae).</title>
        <authorList>
            <person name="Yang X."/>
            <person name="Wang Z."/>
            <person name="Zhang L."/>
            <person name="Hao G."/>
            <person name="Liu J."/>
            <person name="Yang Y."/>
        </authorList>
    </citation>
    <scope>NUCLEOTIDE SEQUENCE [LARGE SCALE GENOMIC DNA]</scope>
    <source>
        <strain evidence="11">Cfa_2016G</strain>
        <tissue evidence="11">Leaf</tissue>
    </source>
</reference>
<evidence type="ECO:0000256" key="6">
    <source>
        <dbReference type="ARBA" id="ARBA00022857"/>
    </source>
</evidence>
<comment type="cofactor">
    <cofactor evidence="1 10">
        <name>FAD</name>
        <dbReference type="ChEBI" id="CHEBI:57692"/>
    </cofactor>
</comment>
<gene>
    <name evidence="11" type="ORF">FH972_002407</name>
</gene>
<dbReference type="Proteomes" id="UP000327013">
    <property type="component" value="Chromosome 1"/>
</dbReference>
<evidence type="ECO:0000313" key="12">
    <source>
        <dbReference type="Proteomes" id="UP000327013"/>
    </source>
</evidence>
<dbReference type="OrthoDB" id="66881at2759"/>
<dbReference type="AlphaFoldDB" id="A0A5N6QHE3"/>
<dbReference type="SUPFAM" id="SSF51905">
    <property type="entry name" value="FAD/NAD(P)-binding domain"/>
    <property type="match status" value="1"/>
</dbReference>
<keyword evidence="7 10" id="KW-0560">Oxidoreductase</keyword>
<dbReference type="GO" id="GO:0050660">
    <property type="term" value="F:flavin adenine dinucleotide binding"/>
    <property type="evidence" value="ECO:0007669"/>
    <property type="project" value="InterPro"/>
</dbReference>
<dbReference type="InterPro" id="IPR020946">
    <property type="entry name" value="Flavin_mOase-like"/>
</dbReference>
<keyword evidence="10" id="KW-0503">Monooxygenase</keyword>
<dbReference type="InterPro" id="IPR036188">
    <property type="entry name" value="FAD/NAD-bd_sf"/>
</dbReference>
<evidence type="ECO:0000256" key="2">
    <source>
        <dbReference type="ARBA" id="ARBA00004814"/>
    </source>
</evidence>
<evidence type="ECO:0000256" key="1">
    <source>
        <dbReference type="ARBA" id="ARBA00001974"/>
    </source>
</evidence>
<keyword evidence="4 10" id="KW-0285">Flavoprotein</keyword>
<comment type="similarity">
    <text evidence="3 10">Belongs to the FMO family.</text>
</comment>
<dbReference type="EMBL" id="CM017321">
    <property type="protein sequence ID" value="KAE7997804.1"/>
    <property type="molecule type" value="Genomic_DNA"/>
</dbReference>
<accession>A0A5N6QHE3</accession>
<protein>
    <recommendedName>
        <fullName evidence="10">Flavin-containing monooxygenase</fullName>
        <ecNumber evidence="10">1.-.-.-</ecNumber>
    </recommendedName>
</protein>
<organism evidence="11 12">
    <name type="scientific">Carpinus fangiana</name>
    <dbReference type="NCBI Taxonomy" id="176857"/>
    <lineage>
        <taxon>Eukaryota</taxon>
        <taxon>Viridiplantae</taxon>
        <taxon>Streptophyta</taxon>
        <taxon>Embryophyta</taxon>
        <taxon>Tracheophyta</taxon>
        <taxon>Spermatophyta</taxon>
        <taxon>Magnoliopsida</taxon>
        <taxon>eudicotyledons</taxon>
        <taxon>Gunneridae</taxon>
        <taxon>Pentapetalae</taxon>
        <taxon>rosids</taxon>
        <taxon>fabids</taxon>
        <taxon>Fagales</taxon>
        <taxon>Betulaceae</taxon>
        <taxon>Carpinus</taxon>
    </lineage>
</organism>
<comment type="catalytic activity">
    <reaction evidence="9">
        <text>indole-3-pyruvate + NADPH + O2 + H(+) = (indol-3-yl)acetate + CO2 + NADP(+) + H2O</text>
        <dbReference type="Rhea" id="RHEA:34331"/>
        <dbReference type="ChEBI" id="CHEBI:15377"/>
        <dbReference type="ChEBI" id="CHEBI:15378"/>
        <dbReference type="ChEBI" id="CHEBI:15379"/>
        <dbReference type="ChEBI" id="CHEBI:16526"/>
        <dbReference type="ChEBI" id="CHEBI:17640"/>
        <dbReference type="ChEBI" id="CHEBI:30854"/>
        <dbReference type="ChEBI" id="CHEBI:57783"/>
        <dbReference type="ChEBI" id="CHEBI:58349"/>
        <dbReference type="EC" id="1.14.13.168"/>
    </reaction>
</comment>
<sequence>MPKFLFCGGFKPTEKVVQMTLAIKLSTFAGGSWWPANGENAEKVVPEFEGLEEFGGDVVMYACNYKSGESYSGKHVLVVGCGNSGMEVPMRHVEHPEAIFISIVVPEMLWKRGLIYCLLDMLFY</sequence>
<dbReference type="PANTHER" id="PTHR43539:SF49">
    <property type="entry name" value="INDOLE-3-PYRUVATE MONOOXYGENASE YUCCA7-RELATED"/>
    <property type="match status" value="1"/>
</dbReference>
<name>A0A5N6QHE3_9ROSI</name>
<dbReference type="GO" id="GO:0009851">
    <property type="term" value="P:auxin biosynthetic process"/>
    <property type="evidence" value="ECO:0007669"/>
    <property type="project" value="UniProtKB-KW"/>
</dbReference>
<dbReference type="GO" id="GO:0050661">
    <property type="term" value="F:NADP binding"/>
    <property type="evidence" value="ECO:0007669"/>
    <property type="project" value="InterPro"/>
</dbReference>
<dbReference type="Gene3D" id="3.50.50.60">
    <property type="entry name" value="FAD/NAD(P)-binding domain"/>
    <property type="match status" value="1"/>
</dbReference>
<evidence type="ECO:0000256" key="4">
    <source>
        <dbReference type="ARBA" id="ARBA00022630"/>
    </source>
</evidence>
<keyword evidence="8" id="KW-0073">Auxin biosynthesis</keyword>
<keyword evidence="12" id="KW-1185">Reference proteome</keyword>
<evidence type="ECO:0000256" key="9">
    <source>
        <dbReference type="ARBA" id="ARBA00047707"/>
    </source>
</evidence>